<gene>
    <name evidence="2" type="ORF">UY44_C0012G0014</name>
</gene>
<feature type="domain" description="GmrSD restriction endonucleases N-terminal" evidence="1">
    <location>
        <begin position="8"/>
        <end position="259"/>
    </location>
</feature>
<reference evidence="2 3" key="1">
    <citation type="journal article" date="2015" name="Nature">
        <title>rRNA introns, odd ribosomes, and small enigmatic genomes across a large radiation of phyla.</title>
        <authorList>
            <person name="Brown C.T."/>
            <person name="Hug L.A."/>
            <person name="Thomas B.C."/>
            <person name="Sharon I."/>
            <person name="Castelle C.J."/>
            <person name="Singh A."/>
            <person name="Wilkins M.J."/>
            <person name="Williams K.H."/>
            <person name="Banfield J.F."/>
        </authorList>
    </citation>
    <scope>NUCLEOTIDE SEQUENCE [LARGE SCALE GENOMIC DNA]</scope>
</reference>
<proteinExistence type="predicted"/>
<dbReference type="PATRIC" id="fig|1618669.3.peg.429"/>
<organism evidence="2 3">
    <name type="scientific">Candidatus Kaiserbacteria bacterium GW2011_GWA2_49_19</name>
    <dbReference type="NCBI Taxonomy" id="1618669"/>
    <lineage>
        <taxon>Bacteria</taxon>
        <taxon>Candidatus Kaiseribacteriota</taxon>
    </lineage>
</organism>
<dbReference type="PANTHER" id="PTHR37292:SF2">
    <property type="entry name" value="DUF262 DOMAIN-CONTAINING PROTEIN"/>
    <property type="match status" value="1"/>
</dbReference>
<dbReference type="Pfam" id="PF03235">
    <property type="entry name" value="GmrSD_N"/>
    <property type="match status" value="1"/>
</dbReference>
<dbReference type="PANTHER" id="PTHR37292">
    <property type="entry name" value="VNG6097C"/>
    <property type="match status" value="1"/>
</dbReference>
<dbReference type="AlphaFoldDB" id="A0A0G1VPS8"/>
<evidence type="ECO:0000313" key="2">
    <source>
        <dbReference type="EMBL" id="KKW08300.1"/>
    </source>
</evidence>
<protein>
    <recommendedName>
        <fullName evidence="1">GmrSD restriction endonucleases N-terminal domain-containing protein</fullName>
    </recommendedName>
</protein>
<comment type="caution">
    <text evidence="2">The sequence shown here is derived from an EMBL/GenBank/DDBJ whole genome shotgun (WGS) entry which is preliminary data.</text>
</comment>
<dbReference type="Proteomes" id="UP000033965">
    <property type="component" value="Unassembled WGS sequence"/>
</dbReference>
<accession>A0A0G1VPS8</accession>
<dbReference type="InterPro" id="IPR004919">
    <property type="entry name" value="GmrSD_N"/>
</dbReference>
<sequence>MAQTNIKVSELVEKVQRGELTLPEMQRRYVWPATRVRDLLDSLYRGYPSGTILVWETDEEMPVREMAVRATRTPTTSQKLLLLDGQQRVTSLTAILSGEPVHVRSKNRQKTIDILFNLEHPDGPPVDITEVDDVDFTTDIEDVEDEETVERDIQAEMRKRTFVVAGRALKNDPIWVPVSEIFKKDPSEILQNTGITSLTDPRYKKYSERLAKIRKIRDYSYNVEILPATMSYEEVTEIFVRVNSLGIKLRGTDLAMAQITSKWKGFMDQVEGLAEEFENDEDYVIETGLPVRLMTIFATKQSRFKTIGKVSREKLEEAWTQAGEGLRFAVNFIRENGGVDNLSYLSSPFLIIPVAVYWILKDDQSLTQEEERKLLRWLYIAHMRGHYSMGSSESILDADLGILFRKKGLKELTSQLHLHVKKFDVDYDDLVNRSIRSPFFSMLYFVFKHKGVKDWWSGLKLSDKHTGNAHTIQYHHIFPKSLLKEYEKKEVNEIANMAFIGLNTYNDLLKRLYGHFQRRYYDNKDKSHSMSSTELREFDDLFVYLLLKIPFPPEVMFRLKFFSQFFEEDSLKYFPNHYLWATLNNEPLNKELPTMKATYKAVEAWLYPKNAEDPSASASVAKVG</sequence>
<evidence type="ECO:0000259" key="1">
    <source>
        <dbReference type="Pfam" id="PF03235"/>
    </source>
</evidence>
<evidence type="ECO:0000313" key="3">
    <source>
        <dbReference type="Proteomes" id="UP000033965"/>
    </source>
</evidence>
<name>A0A0G1VPS8_9BACT</name>
<dbReference type="EMBL" id="LCPZ01000012">
    <property type="protein sequence ID" value="KKW08300.1"/>
    <property type="molecule type" value="Genomic_DNA"/>
</dbReference>